<organism evidence="1">
    <name type="scientific">Lepeophtheirus salmonis</name>
    <name type="common">Salmon louse</name>
    <name type="synonym">Caligus salmonis</name>
    <dbReference type="NCBI Taxonomy" id="72036"/>
    <lineage>
        <taxon>Eukaryota</taxon>
        <taxon>Metazoa</taxon>
        <taxon>Ecdysozoa</taxon>
        <taxon>Arthropoda</taxon>
        <taxon>Crustacea</taxon>
        <taxon>Multicrustacea</taxon>
        <taxon>Hexanauplia</taxon>
        <taxon>Copepoda</taxon>
        <taxon>Siphonostomatoida</taxon>
        <taxon>Caligidae</taxon>
        <taxon>Lepeophtheirus</taxon>
    </lineage>
</organism>
<accession>A0A0K2T600</accession>
<name>A0A0K2T600_LEPSM</name>
<feature type="non-terminal residue" evidence="1">
    <location>
        <position position="1"/>
    </location>
</feature>
<dbReference type="AlphaFoldDB" id="A0A0K2T600"/>
<protein>
    <submittedName>
        <fullName evidence="1">Uncharacterized protein</fullName>
    </submittedName>
</protein>
<evidence type="ECO:0000313" key="1">
    <source>
        <dbReference type="EMBL" id="CDW20861.1"/>
    </source>
</evidence>
<sequence length="67" mass="7746">KSNNPSLRTSRKYLLQKHFLSCFIHTFSSSELRNHRPPSPPKSNLWPRSLPIFDNPLNNNAVIFVKG</sequence>
<dbReference type="EMBL" id="HACA01003500">
    <property type="protein sequence ID" value="CDW20861.1"/>
    <property type="molecule type" value="Transcribed_RNA"/>
</dbReference>
<proteinExistence type="predicted"/>
<reference evidence="1" key="1">
    <citation type="submission" date="2014-05" db="EMBL/GenBank/DDBJ databases">
        <authorList>
            <person name="Chronopoulou M."/>
        </authorList>
    </citation>
    <scope>NUCLEOTIDE SEQUENCE</scope>
    <source>
        <tissue evidence="1">Whole organism</tissue>
    </source>
</reference>